<organism evidence="2 3">
    <name type="scientific">Virgisporangium aurantiacum</name>
    <dbReference type="NCBI Taxonomy" id="175570"/>
    <lineage>
        <taxon>Bacteria</taxon>
        <taxon>Bacillati</taxon>
        <taxon>Actinomycetota</taxon>
        <taxon>Actinomycetes</taxon>
        <taxon>Micromonosporales</taxon>
        <taxon>Micromonosporaceae</taxon>
        <taxon>Virgisporangium</taxon>
    </lineage>
</organism>
<protein>
    <recommendedName>
        <fullName evidence="1">HTH marR-type domain-containing protein</fullName>
    </recommendedName>
</protein>
<gene>
    <name evidence="2" type="ORF">Vau01_089510</name>
</gene>
<comment type="caution">
    <text evidence="2">The sequence shown here is derived from an EMBL/GenBank/DDBJ whole genome shotgun (WGS) entry which is preliminary data.</text>
</comment>
<dbReference type="InterPro" id="IPR036390">
    <property type="entry name" value="WH_DNA-bd_sf"/>
</dbReference>
<name>A0A8J4E3Z6_9ACTN</name>
<dbReference type="Gene3D" id="1.10.10.10">
    <property type="entry name" value="Winged helix-like DNA-binding domain superfamily/Winged helix DNA-binding domain"/>
    <property type="match status" value="1"/>
</dbReference>
<dbReference type="InterPro" id="IPR000835">
    <property type="entry name" value="HTH_MarR-typ"/>
</dbReference>
<dbReference type="GO" id="GO:0006950">
    <property type="term" value="P:response to stress"/>
    <property type="evidence" value="ECO:0007669"/>
    <property type="project" value="TreeGrafter"/>
</dbReference>
<reference evidence="2" key="1">
    <citation type="submission" date="2021-01" db="EMBL/GenBank/DDBJ databases">
        <title>Whole genome shotgun sequence of Virgisporangium aurantiacum NBRC 16421.</title>
        <authorList>
            <person name="Komaki H."/>
            <person name="Tamura T."/>
        </authorList>
    </citation>
    <scope>NUCLEOTIDE SEQUENCE</scope>
    <source>
        <strain evidence="2">NBRC 16421</strain>
    </source>
</reference>
<evidence type="ECO:0000313" key="2">
    <source>
        <dbReference type="EMBL" id="GIJ61435.1"/>
    </source>
</evidence>
<evidence type="ECO:0000313" key="3">
    <source>
        <dbReference type="Proteomes" id="UP000612585"/>
    </source>
</evidence>
<dbReference type="PANTHER" id="PTHR33164:SF43">
    <property type="entry name" value="HTH-TYPE TRANSCRIPTIONAL REPRESSOR YETL"/>
    <property type="match status" value="1"/>
</dbReference>
<dbReference type="PROSITE" id="PS50995">
    <property type="entry name" value="HTH_MARR_2"/>
    <property type="match status" value="1"/>
</dbReference>
<accession>A0A8J4E3Z6</accession>
<dbReference type="Pfam" id="PF12802">
    <property type="entry name" value="MarR_2"/>
    <property type="match status" value="1"/>
</dbReference>
<dbReference type="PANTHER" id="PTHR33164">
    <property type="entry name" value="TRANSCRIPTIONAL REGULATOR, MARR FAMILY"/>
    <property type="match status" value="1"/>
</dbReference>
<evidence type="ECO:0000259" key="1">
    <source>
        <dbReference type="PROSITE" id="PS50995"/>
    </source>
</evidence>
<dbReference type="GO" id="GO:0003700">
    <property type="term" value="F:DNA-binding transcription factor activity"/>
    <property type="evidence" value="ECO:0007669"/>
    <property type="project" value="InterPro"/>
</dbReference>
<dbReference type="EMBL" id="BOPG01000065">
    <property type="protein sequence ID" value="GIJ61435.1"/>
    <property type="molecule type" value="Genomic_DNA"/>
</dbReference>
<dbReference type="AlphaFoldDB" id="A0A8J4E3Z6"/>
<dbReference type="Proteomes" id="UP000612585">
    <property type="component" value="Unassembled WGS sequence"/>
</dbReference>
<feature type="domain" description="HTH marR-type" evidence="1">
    <location>
        <begin position="1"/>
        <end position="128"/>
    </location>
</feature>
<keyword evidence="3" id="KW-1185">Reference proteome</keyword>
<sequence>MLGALAQAVTDRTTAAITAATGQSPSAAAALTALDQFLDRPTLDRLRLVLGLTPSGAVRLVDRLSQAGLVTRGPGGDGRSRSVMLTERGRAAAAEVAAARATVLRDLLGDFSAADRKTLGRLLDRLMAGVVAGKDGGGWICRQCDLAACERAAGRCPAANAAAAKYAQP</sequence>
<proteinExistence type="predicted"/>
<dbReference type="InterPro" id="IPR039422">
    <property type="entry name" value="MarR/SlyA-like"/>
</dbReference>
<dbReference type="SUPFAM" id="SSF46785">
    <property type="entry name" value="Winged helix' DNA-binding domain"/>
    <property type="match status" value="1"/>
</dbReference>
<dbReference type="InterPro" id="IPR036388">
    <property type="entry name" value="WH-like_DNA-bd_sf"/>
</dbReference>
<dbReference type="SMART" id="SM00347">
    <property type="entry name" value="HTH_MARR"/>
    <property type="match status" value="1"/>
</dbReference>